<evidence type="ECO:0000256" key="4">
    <source>
        <dbReference type="RuleBase" id="RU362028"/>
    </source>
</evidence>
<dbReference type="EMBL" id="QSEP01000045">
    <property type="protein sequence ID" value="RGZ82559.1"/>
    <property type="molecule type" value="Genomic_DNA"/>
</dbReference>
<evidence type="ECO:0000313" key="7">
    <source>
        <dbReference type="EMBL" id="CUO23686.1"/>
    </source>
</evidence>
<dbReference type="EMBL" id="CYYC01000016">
    <property type="protein sequence ID" value="CUM99142.1"/>
    <property type="molecule type" value="Genomic_DNA"/>
</dbReference>
<evidence type="ECO:0000256" key="3">
    <source>
        <dbReference type="PIRSR" id="PIRSR606225-1"/>
    </source>
</evidence>
<evidence type="ECO:0000256" key="1">
    <source>
        <dbReference type="ARBA" id="ARBA00000073"/>
    </source>
</evidence>
<name>A0A174DI53_9FIRM</name>
<sequence>MTHYLEYRLGPTDDGKEVLFLMQKVLGFTTKKVRSVKHEEWGILLNGKRVTVRARGKEGQLLKVMLEDSQEKQNKIASTKMNLHILYEDEDLIFVDKPAGIVSHPSKGHLSDSMINGVQAYFENEGREKNERSNIHLIGRLDKETSGILGIAKNSVTAERMIKQRQRGILIKEYYALVKGNPPEEGILEIPMEEMRDARDGDKLKMKVGKSENAKTAKTFFQVVKRFEKFSLVSLVIETGRTHQIRFHMASIGCPLLGDSFYGDGPELGISRTALHAQQLTFTHPFCEKVMRIESEMPKDLSFLLR</sequence>
<dbReference type="OrthoDB" id="9807829at2"/>
<evidence type="ECO:0000313" key="14">
    <source>
        <dbReference type="Proteomes" id="UP000283700"/>
    </source>
</evidence>
<evidence type="ECO:0000313" key="12">
    <source>
        <dbReference type="Proteomes" id="UP000095679"/>
    </source>
</evidence>
<dbReference type="GO" id="GO:0140098">
    <property type="term" value="F:catalytic activity, acting on RNA"/>
    <property type="evidence" value="ECO:0007669"/>
    <property type="project" value="UniProtKB-ARBA"/>
</dbReference>
<comment type="function">
    <text evidence="4">Responsible for synthesis of pseudouridine from uracil.</text>
</comment>
<dbReference type="PANTHER" id="PTHR21600">
    <property type="entry name" value="MITOCHONDRIAL RNA PSEUDOURIDINE SYNTHASE"/>
    <property type="match status" value="1"/>
</dbReference>
<dbReference type="InterPro" id="IPR050188">
    <property type="entry name" value="RluA_PseudoU_synthase"/>
</dbReference>
<evidence type="ECO:0000313" key="11">
    <source>
        <dbReference type="Proteomes" id="UP000095390"/>
    </source>
</evidence>
<dbReference type="Proteomes" id="UP000095679">
    <property type="component" value="Unassembled WGS sequence"/>
</dbReference>
<dbReference type="PANTHER" id="PTHR21600:SF87">
    <property type="entry name" value="RNA PSEUDOURIDYLATE SYNTHASE DOMAIN-CONTAINING PROTEIN 1"/>
    <property type="match status" value="1"/>
</dbReference>
<evidence type="ECO:0000259" key="5">
    <source>
        <dbReference type="Pfam" id="PF00849"/>
    </source>
</evidence>
<evidence type="ECO:0000256" key="2">
    <source>
        <dbReference type="ARBA" id="ARBA00010876"/>
    </source>
</evidence>
<dbReference type="InterPro" id="IPR020103">
    <property type="entry name" value="PsdUridine_synth_cat_dom_sf"/>
</dbReference>
<dbReference type="Proteomes" id="UP000286561">
    <property type="component" value="Unassembled WGS sequence"/>
</dbReference>
<organism evidence="7 12">
    <name type="scientific">Anaerobutyricum hallii</name>
    <dbReference type="NCBI Taxonomy" id="39488"/>
    <lineage>
        <taxon>Bacteria</taxon>
        <taxon>Bacillati</taxon>
        <taxon>Bacillota</taxon>
        <taxon>Clostridia</taxon>
        <taxon>Lachnospirales</taxon>
        <taxon>Lachnospiraceae</taxon>
        <taxon>Anaerobutyricum</taxon>
    </lineage>
</organism>
<dbReference type="Gene3D" id="3.30.2350.10">
    <property type="entry name" value="Pseudouridine synthase"/>
    <property type="match status" value="1"/>
</dbReference>
<reference evidence="11 12" key="1">
    <citation type="submission" date="2015-09" db="EMBL/GenBank/DDBJ databases">
        <authorList>
            <consortium name="Pathogen Informatics"/>
        </authorList>
    </citation>
    <scope>NUCLEOTIDE SEQUENCE [LARGE SCALE GENOMIC DNA]</scope>
    <source>
        <strain evidence="7 12">2789STDY5834835</strain>
        <strain evidence="6 11">2789STDY5834966</strain>
    </source>
</reference>
<evidence type="ECO:0000313" key="8">
    <source>
        <dbReference type="EMBL" id="RGZ82559.1"/>
    </source>
</evidence>
<dbReference type="GO" id="GO:0009982">
    <property type="term" value="F:pseudouridine synthase activity"/>
    <property type="evidence" value="ECO:0007669"/>
    <property type="project" value="InterPro"/>
</dbReference>
<accession>A0A174DI53</accession>
<dbReference type="NCBIfam" id="TIGR00005">
    <property type="entry name" value="rluA_subfam"/>
    <property type="match status" value="1"/>
</dbReference>
<dbReference type="GeneID" id="75047297"/>
<dbReference type="CDD" id="cd02869">
    <property type="entry name" value="PseudoU_synth_RluA_like"/>
    <property type="match status" value="1"/>
</dbReference>
<feature type="active site" evidence="3">
    <location>
        <position position="142"/>
    </location>
</feature>
<evidence type="ECO:0000313" key="6">
    <source>
        <dbReference type="EMBL" id="CUM99142.1"/>
    </source>
</evidence>
<dbReference type="EMBL" id="QRNJ01000001">
    <property type="protein sequence ID" value="RHK42379.1"/>
    <property type="molecule type" value="Genomic_DNA"/>
</dbReference>
<dbReference type="EMBL" id="QRQO01000008">
    <property type="protein sequence ID" value="RHN15569.1"/>
    <property type="molecule type" value="Genomic_DNA"/>
</dbReference>
<evidence type="ECO:0000313" key="10">
    <source>
        <dbReference type="EMBL" id="RHN15569.1"/>
    </source>
</evidence>
<dbReference type="InterPro" id="IPR006145">
    <property type="entry name" value="PsdUridine_synth_RsuA/RluA"/>
</dbReference>
<reference evidence="13 14" key="2">
    <citation type="submission" date="2018-08" db="EMBL/GenBank/DDBJ databases">
        <title>A genome reference for cultivated species of the human gut microbiota.</title>
        <authorList>
            <person name="Zou Y."/>
            <person name="Xue W."/>
            <person name="Luo G."/>
        </authorList>
    </citation>
    <scope>NUCLEOTIDE SEQUENCE [LARGE SCALE GENOMIC DNA]</scope>
    <source>
        <strain evidence="10 14">AF31-17AC</strain>
        <strain evidence="9 13">AF45-14BH</strain>
        <strain evidence="8 15">AM48-23BH</strain>
    </source>
</reference>
<dbReference type="EMBL" id="CYZL01000010">
    <property type="protein sequence ID" value="CUO23686.1"/>
    <property type="molecule type" value="Genomic_DNA"/>
</dbReference>
<dbReference type="EC" id="5.4.99.-" evidence="4"/>
<dbReference type="GO" id="GO:0003723">
    <property type="term" value="F:RNA binding"/>
    <property type="evidence" value="ECO:0007669"/>
    <property type="project" value="InterPro"/>
</dbReference>
<dbReference type="Pfam" id="PF00849">
    <property type="entry name" value="PseudoU_synth_2"/>
    <property type="match status" value="1"/>
</dbReference>
<feature type="domain" description="Pseudouridine synthase RsuA/RluA-like" evidence="5">
    <location>
        <begin position="91"/>
        <end position="251"/>
    </location>
</feature>
<dbReference type="GO" id="GO:0000455">
    <property type="term" value="P:enzyme-directed rRNA pseudouridine synthesis"/>
    <property type="evidence" value="ECO:0007669"/>
    <property type="project" value="TreeGrafter"/>
</dbReference>
<comment type="similarity">
    <text evidence="2 4">Belongs to the pseudouridine synthase RluA family.</text>
</comment>
<gene>
    <name evidence="7" type="primary">rluD_1</name>
    <name evidence="6" type="synonym">rluD_2</name>
    <name evidence="9" type="ORF">DW068_00550</name>
    <name evidence="8" type="ORF">DW972_08225</name>
    <name evidence="10" type="ORF">DWZ29_04530</name>
    <name evidence="7" type="ORF">ERS852450_01431</name>
    <name evidence="6" type="ORF">ERS852578_01515</name>
</gene>
<dbReference type="Proteomes" id="UP000283497">
    <property type="component" value="Unassembled WGS sequence"/>
</dbReference>
<dbReference type="AlphaFoldDB" id="A0A174DI53"/>
<proteinExistence type="inferred from homology"/>
<evidence type="ECO:0000313" key="13">
    <source>
        <dbReference type="Proteomes" id="UP000283497"/>
    </source>
</evidence>
<dbReference type="Proteomes" id="UP000283700">
    <property type="component" value="Unassembled WGS sequence"/>
</dbReference>
<dbReference type="RefSeq" id="WP_005351769.1">
    <property type="nucleotide sequence ID" value="NZ_BLYK01000015.1"/>
</dbReference>
<evidence type="ECO:0000313" key="9">
    <source>
        <dbReference type="EMBL" id="RHK42379.1"/>
    </source>
</evidence>
<evidence type="ECO:0000313" key="15">
    <source>
        <dbReference type="Proteomes" id="UP000286561"/>
    </source>
</evidence>
<protein>
    <recommendedName>
        <fullName evidence="4">Pseudouridine synthase</fullName>
        <ecNumber evidence="4">5.4.99.-</ecNumber>
    </recommendedName>
</protein>
<dbReference type="Proteomes" id="UP000095390">
    <property type="component" value="Unassembled WGS sequence"/>
</dbReference>
<dbReference type="SUPFAM" id="SSF55120">
    <property type="entry name" value="Pseudouridine synthase"/>
    <property type="match status" value="1"/>
</dbReference>
<dbReference type="InterPro" id="IPR006225">
    <property type="entry name" value="PsdUridine_synth_RluC/D"/>
</dbReference>
<keyword evidence="4 7" id="KW-0413">Isomerase</keyword>
<comment type="catalytic activity">
    <reaction evidence="1 4">
        <text>a uridine in RNA = a pseudouridine in RNA</text>
        <dbReference type="Rhea" id="RHEA:48348"/>
        <dbReference type="Rhea" id="RHEA-COMP:12068"/>
        <dbReference type="Rhea" id="RHEA-COMP:12069"/>
        <dbReference type="ChEBI" id="CHEBI:65314"/>
        <dbReference type="ChEBI" id="CHEBI:65315"/>
    </reaction>
</comment>